<accession>A0A4S4JVG6</accession>
<organism evidence="2 3">
    <name type="scientific">Alkalihalobacillus alcalophilus ATCC 27647 = CGMCC 1.3604</name>
    <dbReference type="NCBI Taxonomy" id="1218173"/>
    <lineage>
        <taxon>Bacteria</taxon>
        <taxon>Bacillati</taxon>
        <taxon>Bacillota</taxon>
        <taxon>Bacilli</taxon>
        <taxon>Bacillales</taxon>
        <taxon>Bacillaceae</taxon>
        <taxon>Alkalihalobacillus</taxon>
    </lineage>
</organism>
<sequence>MIKVLKFNISYKAKKEGKSEMDDKLLKEVLLDLEEKLLKPEIRTSKAELTHLLSEDFFEFGSSGKVLYKNESIGEVSLSAVRMKLSDFEIHPLSEQIVLTTYRVYNEVNGQHSLRSSIWRLTDGKWKMQFHQGTPTSPSP</sequence>
<dbReference type="AlphaFoldDB" id="A0A4S4JVG6"/>
<dbReference type="Gene3D" id="3.10.450.50">
    <property type="match status" value="1"/>
</dbReference>
<protein>
    <submittedName>
        <fullName evidence="2">RNAse H</fullName>
    </submittedName>
</protein>
<dbReference type="InterPro" id="IPR027843">
    <property type="entry name" value="DUF4440"/>
</dbReference>
<evidence type="ECO:0000313" key="2">
    <source>
        <dbReference type="EMBL" id="THG89121.1"/>
    </source>
</evidence>
<comment type="caution">
    <text evidence="2">The sequence shown here is derived from an EMBL/GenBank/DDBJ whole genome shotgun (WGS) entry which is preliminary data.</text>
</comment>
<proteinExistence type="predicted"/>
<dbReference type="Pfam" id="PF14534">
    <property type="entry name" value="DUF4440"/>
    <property type="match status" value="1"/>
</dbReference>
<name>A0A4S4JVG6_ALKAL</name>
<feature type="domain" description="DUF4440" evidence="1">
    <location>
        <begin position="30"/>
        <end position="128"/>
    </location>
</feature>
<dbReference type="InterPro" id="IPR032710">
    <property type="entry name" value="NTF2-like_dom_sf"/>
</dbReference>
<dbReference type="Proteomes" id="UP000297014">
    <property type="component" value="Unassembled WGS sequence"/>
</dbReference>
<dbReference type="SUPFAM" id="SSF54427">
    <property type="entry name" value="NTF2-like"/>
    <property type="match status" value="1"/>
</dbReference>
<reference evidence="2 3" key="1">
    <citation type="submission" date="2014-01" db="EMBL/GenBank/DDBJ databases">
        <title>Draft genome sequencing of Bacillus alcalophilus CGMCC 1.3604.</title>
        <authorList>
            <person name="Yang J."/>
            <person name="Diao L."/>
            <person name="Yang S."/>
        </authorList>
    </citation>
    <scope>NUCLEOTIDE SEQUENCE [LARGE SCALE GENOMIC DNA]</scope>
    <source>
        <strain evidence="2 3">CGMCC 1.3604</strain>
    </source>
</reference>
<gene>
    <name evidence="2" type="ORF">AJ85_19505</name>
</gene>
<dbReference type="EMBL" id="JALP01000260">
    <property type="protein sequence ID" value="THG89121.1"/>
    <property type="molecule type" value="Genomic_DNA"/>
</dbReference>
<evidence type="ECO:0000259" key="1">
    <source>
        <dbReference type="Pfam" id="PF14534"/>
    </source>
</evidence>
<evidence type="ECO:0000313" key="3">
    <source>
        <dbReference type="Proteomes" id="UP000297014"/>
    </source>
</evidence>